<keyword evidence="1" id="KW-1185">Reference proteome</keyword>
<name>A0A1I8H2I3_9PLAT</name>
<reference evidence="2" key="1">
    <citation type="submission" date="2016-11" db="UniProtKB">
        <authorList>
            <consortium name="WormBaseParasite"/>
        </authorList>
    </citation>
    <scope>IDENTIFICATION</scope>
</reference>
<dbReference type="AlphaFoldDB" id="A0A1I8H2I3"/>
<organism evidence="1 2">
    <name type="scientific">Macrostomum lignano</name>
    <dbReference type="NCBI Taxonomy" id="282301"/>
    <lineage>
        <taxon>Eukaryota</taxon>
        <taxon>Metazoa</taxon>
        <taxon>Spiralia</taxon>
        <taxon>Lophotrochozoa</taxon>
        <taxon>Platyhelminthes</taxon>
        <taxon>Rhabditophora</taxon>
        <taxon>Macrostomorpha</taxon>
        <taxon>Macrostomida</taxon>
        <taxon>Macrostomidae</taxon>
        <taxon>Macrostomum</taxon>
    </lineage>
</organism>
<dbReference type="WBParaSite" id="maker-uti_cns_0004153-snap-gene-0.20-mRNA-1">
    <property type="protein sequence ID" value="maker-uti_cns_0004153-snap-gene-0.20-mRNA-1"/>
    <property type="gene ID" value="maker-uti_cns_0004153-snap-gene-0.20"/>
</dbReference>
<sequence>MIQFLSSPCPVFGCETGCDARSHAATHHTYNCFLTGAWNADRIKQERREFAEWMMTDGMRKTLIFTAVRVVANQRGRNVTVSGRQPDAWTGLLEDCA</sequence>
<proteinExistence type="predicted"/>
<evidence type="ECO:0000313" key="1">
    <source>
        <dbReference type="Proteomes" id="UP000095280"/>
    </source>
</evidence>
<evidence type="ECO:0000313" key="2">
    <source>
        <dbReference type="WBParaSite" id="maker-uti_cns_0004153-snap-gene-0.20-mRNA-1"/>
    </source>
</evidence>
<dbReference type="Proteomes" id="UP000095280">
    <property type="component" value="Unplaced"/>
</dbReference>
<accession>A0A1I8H2I3</accession>
<protein>
    <submittedName>
        <fullName evidence="2">DUF1311 domain-containing protein</fullName>
    </submittedName>
</protein>